<dbReference type="RefSeq" id="XP_022301697.1">
    <property type="nucleotide sequence ID" value="XM_022445989.1"/>
</dbReference>
<protein>
    <submittedName>
        <fullName evidence="3">Uncharacterized protein LOC111109758</fullName>
    </submittedName>
</protein>
<keyword evidence="2" id="KW-1185">Reference proteome</keyword>
<accession>A0A8B8BE88</accession>
<evidence type="ECO:0000313" key="3">
    <source>
        <dbReference type="RefSeq" id="XP_022301697.1"/>
    </source>
</evidence>
<dbReference type="AlphaFoldDB" id="A0A8B8BE88"/>
<evidence type="ECO:0000313" key="2">
    <source>
        <dbReference type="Proteomes" id="UP000694844"/>
    </source>
</evidence>
<proteinExistence type="predicted"/>
<dbReference type="GeneID" id="111109758"/>
<keyword evidence="1" id="KW-1133">Transmembrane helix</keyword>
<dbReference type="KEGG" id="cvn:111109758"/>
<sequence length="313" mass="36141">MQRNHPEFLSLRKMKRSYSAATPHTGSEQQDLVIVDTKDQFQKPFHPFHNNDNGLPYHSTYSRNEGVFLEGDTEYQGQKNQSKHRLWRCLSVFLFVLATLAIATCVAFCYLVSNNVRNNGHHSENNEMFPQAKNPERLTAQLLKAEEPSPQQVPNRAQGKPEIEMVFDKSCSIDNNNDSDILKWKHAPGVIGFKERLEYDQGYFILPLTGRYDVHVTLGVNVAYLRDLDANKTLGIYVCVSKKMDDEIIPLRCSKFRLPRFWAGQISVDIFRMSFDKNDVLLTTLSTDYKDRAKVKEIILTEPEDSHLQMFYL</sequence>
<reference evidence="3" key="1">
    <citation type="submission" date="2025-08" db="UniProtKB">
        <authorList>
            <consortium name="RefSeq"/>
        </authorList>
    </citation>
    <scope>IDENTIFICATION</scope>
    <source>
        <tissue evidence="3">Whole sample</tissue>
    </source>
</reference>
<evidence type="ECO:0000256" key="1">
    <source>
        <dbReference type="SAM" id="Phobius"/>
    </source>
</evidence>
<gene>
    <name evidence="3" type="primary">LOC111109758</name>
</gene>
<feature type="transmembrane region" description="Helical" evidence="1">
    <location>
        <begin position="89"/>
        <end position="113"/>
    </location>
</feature>
<keyword evidence="1" id="KW-0812">Transmembrane</keyword>
<dbReference type="Proteomes" id="UP000694844">
    <property type="component" value="Chromosome 8"/>
</dbReference>
<name>A0A8B8BE88_CRAVI</name>
<keyword evidence="1" id="KW-0472">Membrane</keyword>
<organism evidence="2 3">
    <name type="scientific">Crassostrea virginica</name>
    <name type="common">Eastern oyster</name>
    <dbReference type="NCBI Taxonomy" id="6565"/>
    <lineage>
        <taxon>Eukaryota</taxon>
        <taxon>Metazoa</taxon>
        <taxon>Spiralia</taxon>
        <taxon>Lophotrochozoa</taxon>
        <taxon>Mollusca</taxon>
        <taxon>Bivalvia</taxon>
        <taxon>Autobranchia</taxon>
        <taxon>Pteriomorphia</taxon>
        <taxon>Ostreida</taxon>
        <taxon>Ostreoidea</taxon>
        <taxon>Ostreidae</taxon>
        <taxon>Crassostrea</taxon>
    </lineage>
</organism>